<organism evidence="3 4">
    <name type="scientific">Fasciolopsis buskii</name>
    <dbReference type="NCBI Taxonomy" id="27845"/>
    <lineage>
        <taxon>Eukaryota</taxon>
        <taxon>Metazoa</taxon>
        <taxon>Spiralia</taxon>
        <taxon>Lophotrochozoa</taxon>
        <taxon>Platyhelminthes</taxon>
        <taxon>Trematoda</taxon>
        <taxon>Digenea</taxon>
        <taxon>Plagiorchiida</taxon>
        <taxon>Echinostomata</taxon>
        <taxon>Echinostomatoidea</taxon>
        <taxon>Fasciolidae</taxon>
        <taxon>Fasciolopsis</taxon>
    </lineage>
</organism>
<feature type="transmembrane region" description="Helical" evidence="2">
    <location>
        <begin position="753"/>
        <end position="770"/>
    </location>
</feature>
<evidence type="ECO:0000256" key="2">
    <source>
        <dbReference type="SAM" id="Phobius"/>
    </source>
</evidence>
<dbReference type="OrthoDB" id="6272937at2759"/>
<feature type="compositionally biased region" description="Polar residues" evidence="1">
    <location>
        <begin position="465"/>
        <end position="478"/>
    </location>
</feature>
<reference evidence="3" key="1">
    <citation type="submission" date="2019-05" db="EMBL/GenBank/DDBJ databases">
        <title>Annotation for the trematode Fasciolopsis buski.</title>
        <authorList>
            <person name="Choi Y.-J."/>
        </authorList>
    </citation>
    <scope>NUCLEOTIDE SEQUENCE</scope>
    <source>
        <strain evidence="3">HT</strain>
        <tissue evidence="3">Whole worm</tissue>
    </source>
</reference>
<dbReference type="EMBL" id="LUCM01000981">
    <property type="protein sequence ID" value="KAA0199683.1"/>
    <property type="molecule type" value="Genomic_DNA"/>
</dbReference>
<dbReference type="PANTHER" id="PTHR10153">
    <property type="entry name" value="SMALL CONDUCTANCE CALCIUM-ACTIVATED POTASSIUM CHANNEL"/>
    <property type="match status" value="1"/>
</dbReference>
<dbReference type="InterPro" id="IPR015449">
    <property type="entry name" value="K_chnl_Ca-activ_SK"/>
</dbReference>
<keyword evidence="3" id="KW-0407">Ion channel</keyword>
<protein>
    <submittedName>
        <fullName evidence="3">Small conductance calcium-activated potassium channel protein 1</fullName>
    </submittedName>
</protein>
<keyword evidence="2" id="KW-0812">Transmembrane</keyword>
<dbReference type="AlphaFoldDB" id="A0A8E0S5F4"/>
<feature type="transmembrane region" description="Helical" evidence="2">
    <location>
        <begin position="790"/>
        <end position="811"/>
    </location>
</feature>
<keyword evidence="3" id="KW-0406">Ion transport</keyword>
<feature type="compositionally biased region" description="Polar residues" evidence="1">
    <location>
        <begin position="631"/>
        <end position="646"/>
    </location>
</feature>
<keyword evidence="2" id="KW-0472">Membrane</keyword>
<keyword evidence="4" id="KW-1185">Reference proteome</keyword>
<sequence>MELALPEIPRISFEWITCISFIFMCYNHFKQSDTYSRFGNMSDRDLSTKEALLSQSSPTSTLEVGPPVACPTNVFSIPPPGNEIQARERASTDQSAKTVNRRTKASRWRKFHRDPAHLIPHNSPSILPTGKSIRQRWYSKFKRDYTSATNVSYLDRMDQNNSDQRQLSRIRSFRKLQRGTVVVQSDTNSRNSCGSVSKNYSLDSTKSDGLLNKTISVVGDQTTHTSPEAPLEHYLPALTLTVPAEDLLPATNLSLESGLKFKATDQFSNQFSRLCDYCALSQPSVYTSLLDSQNEANSSVLRRHSHCGCSAPVSEEIRNYSPDHRMGLSELPVSQAGERCSRCQRQTQGNRINAFRNIYPPTRNRNASCSGIDVLADAILQTHSKVRGQHQSLENNTKQSTGLSIFPNLLSCASGRGSMAEQKSPFTLSASREWTNENRLRMIRKGEGKNLRNFTQGKIKQLNKELSTNEHGPSSSNIRPPKLVTPPVEDESPVANRDMPTIVLQDKDGNERELCKKQKRKRNEKPMDNCGYALQQTKMKSVDSPPEVSLKVPTFTQLFPKRPSATDEDIPLDSRIRRVSMILLSRHSHHQASLENVPAVVERRDGIASNFTNTDEHRPLLLPPSVKPQPQRIQFSPPRQDTDDWSLTSVPCVDSPKSNRQVQPASSNMIVPLAPPVITTNTPRSVGAAISGANTGARLMRSVLVTADDSTDRNPKDIRMRYRRLRRPTERYSKGIGYHLGRRRHLLERRRRMADFSLAFGLFGIVAAFLDTELVARSLYSKTSVYSYGVRLLISLSTIVLLALLVSYHAYDIMVS</sequence>
<dbReference type="Pfam" id="PF03530">
    <property type="entry name" value="SK_channel"/>
    <property type="match status" value="1"/>
</dbReference>
<dbReference type="GO" id="GO:0016020">
    <property type="term" value="C:membrane"/>
    <property type="evidence" value="ECO:0007669"/>
    <property type="project" value="InterPro"/>
</dbReference>
<comment type="caution">
    <text evidence="3">The sequence shown here is derived from an EMBL/GenBank/DDBJ whole genome shotgun (WGS) entry which is preliminary data.</text>
</comment>
<accession>A0A8E0S5F4</accession>
<evidence type="ECO:0000313" key="3">
    <source>
        <dbReference type="EMBL" id="KAA0199683.1"/>
    </source>
</evidence>
<proteinExistence type="predicted"/>
<evidence type="ECO:0000256" key="1">
    <source>
        <dbReference type="SAM" id="MobiDB-lite"/>
    </source>
</evidence>
<name>A0A8E0S5F4_9TREM</name>
<dbReference type="Proteomes" id="UP000728185">
    <property type="component" value="Unassembled WGS sequence"/>
</dbReference>
<gene>
    <name evidence="3" type="ORF">FBUS_01672</name>
</gene>
<keyword evidence="2" id="KW-1133">Transmembrane helix</keyword>
<feature type="region of interest" description="Disordered" evidence="1">
    <location>
        <begin position="610"/>
        <end position="646"/>
    </location>
</feature>
<evidence type="ECO:0000313" key="4">
    <source>
        <dbReference type="Proteomes" id="UP000728185"/>
    </source>
</evidence>
<dbReference type="GO" id="GO:0016286">
    <property type="term" value="F:small conductance calcium-activated potassium channel activity"/>
    <property type="evidence" value="ECO:0007669"/>
    <property type="project" value="InterPro"/>
</dbReference>
<feature type="region of interest" description="Disordered" evidence="1">
    <location>
        <begin position="465"/>
        <end position="494"/>
    </location>
</feature>
<keyword evidence="3" id="KW-0813">Transport</keyword>